<feature type="domain" description="Methyltransferase" evidence="1">
    <location>
        <begin position="36"/>
        <end position="148"/>
    </location>
</feature>
<dbReference type="SUPFAM" id="SSF53335">
    <property type="entry name" value="S-adenosyl-L-methionine-dependent methyltransferases"/>
    <property type="match status" value="1"/>
</dbReference>
<gene>
    <name evidence="2" type="ORF">HHU12_11315</name>
</gene>
<dbReference type="InterPro" id="IPR029063">
    <property type="entry name" value="SAM-dependent_MTases_sf"/>
</dbReference>
<dbReference type="GO" id="GO:0008168">
    <property type="term" value="F:methyltransferase activity"/>
    <property type="evidence" value="ECO:0007669"/>
    <property type="project" value="UniProtKB-KW"/>
</dbReference>
<evidence type="ECO:0000259" key="1">
    <source>
        <dbReference type="Pfam" id="PF13847"/>
    </source>
</evidence>
<proteinExistence type="predicted"/>
<name>A0A7X9P422_9BACT</name>
<comment type="caution">
    <text evidence="2">The sequence shown here is derived from an EMBL/GenBank/DDBJ whole genome shotgun (WGS) entry which is preliminary data.</text>
</comment>
<dbReference type="GO" id="GO:0032259">
    <property type="term" value="P:methylation"/>
    <property type="evidence" value="ECO:0007669"/>
    <property type="project" value="UniProtKB-KW"/>
</dbReference>
<accession>A0A7X9P422</accession>
<evidence type="ECO:0000313" key="2">
    <source>
        <dbReference type="EMBL" id="NME68549.1"/>
    </source>
</evidence>
<dbReference type="Pfam" id="PF13847">
    <property type="entry name" value="Methyltransf_31"/>
    <property type="match status" value="1"/>
</dbReference>
<sequence>MGTNSKAEEWDGFYTARNAFGKAYPELVEFLKQIDPKNSLLDLGAGQGRDTFVAHQLGFDVTAVDISKEGIRQIKEAGIKGVVEDLFHYQFDQQYQVVLLDAVIHCQPEDQEKEKQLFATIEKNLVEEGYLLLLTHQWDMREKYLQDLFEKYHPTLALQFNTYIEHIFIPPQSEEESIMELSFMCFQKLKNQ</sequence>
<dbReference type="InterPro" id="IPR025714">
    <property type="entry name" value="Methyltranfer_dom"/>
</dbReference>
<keyword evidence="2" id="KW-0808">Transferase</keyword>
<reference evidence="2 3" key="1">
    <citation type="submission" date="2020-04" db="EMBL/GenBank/DDBJ databases">
        <title>Flammeovirga sp. SR4, a novel species isolated from seawater.</title>
        <authorList>
            <person name="Wang X."/>
        </authorList>
    </citation>
    <scope>NUCLEOTIDE SEQUENCE [LARGE SCALE GENOMIC DNA]</scope>
    <source>
        <strain evidence="2 3">ATCC 23126</strain>
    </source>
</reference>
<keyword evidence="3" id="KW-1185">Reference proteome</keyword>
<dbReference type="Proteomes" id="UP000576082">
    <property type="component" value="Unassembled WGS sequence"/>
</dbReference>
<keyword evidence="2" id="KW-0489">Methyltransferase</keyword>
<evidence type="ECO:0000313" key="3">
    <source>
        <dbReference type="Proteomes" id="UP000576082"/>
    </source>
</evidence>
<dbReference type="CDD" id="cd02440">
    <property type="entry name" value="AdoMet_MTases"/>
    <property type="match status" value="1"/>
</dbReference>
<dbReference type="Gene3D" id="3.40.50.150">
    <property type="entry name" value="Vaccinia Virus protein VP39"/>
    <property type="match status" value="1"/>
</dbReference>
<dbReference type="EMBL" id="JABANE010000025">
    <property type="protein sequence ID" value="NME68549.1"/>
    <property type="molecule type" value="Genomic_DNA"/>
</dbReference>
<dbReference type="RefSeq" id="WP_169656850.1">
    <property type="nucleotide sequence ID" value="NZ_JABANE010000025.1"/>
</dbReference>
<organism evidence="2 3">
    <name type="scientific">Flammeovirga aprica JL-4</name>
    <dbReference type="NCBI Taxonomy" id="694437"/>
    <lineage>
        <taxon>Bacteria</taxon>
        <taxon>Pseudomonadati</taxon>
        <taxon>Bacteroidota</taxon>
        <taxon>Cytophagia</taxon>
        <taxon>Cytophagales</taxon>
        <taxon>Flammeovirgaceae</taxon>
        <taxon>Flammeovirga</taxon>
    </lineage>
</organism>
<protein>
    <submittedName>
        <fullName evidence="2">Methyltransferase domain-containing protein</fullName>
    </submittedName>
</protein>
<dbReference type="AlphaFoldDB" id="A0A7X9P422"/>